<proteinExistence type="predicted"/>
<reference evidence="3 5" key="3">
    <citation type="submission" date="2018-06" db="EMBL/GenBank/DDBJ databases">
        <authorList>
            <consortium name="Pathogen Informatics"/>
            <person name="Doyle S."/>
        </authorList>
    </citation>
    <scope>NUCLEOTIDE SEQUENCE [LARGE SCALE GENOMIC DNA]</scope>
    <source>
        <strain evidence="3 5">NCTC12957</strain>
    </source>
</reference>
<evidence type="ECO:0000313" key="3">
    <source>
        <dbReference type="EMBL" id="SUN07716.1"/>
    </source>
</evidence>
<keyword evidence="4" id="KW-1185">Reference proteome</keyword>
<gene>
    <name evidence="2" type="ORF">BU200_04875</name>
    <name evidence="3" type="ORF">NCTC12957_01367</name>
</gene>
<dbReference type="AlphaFoldDB" id="A0A1Q8EDN5"/>
<evidence type="ECO:0000313" key="5">
    <source>
        <dbReference type="Proteomes" id="UP000255213"/>
    </source>
</evidence>
<keyword evidence="1" id="KW-0812">Transmembrane</keyword>
<sequence length="611" mass="69233">MFEFKDGEFFIKGTEQAINLSDLGSKLLNDVDWYNPMTGIDTFFNKMFNGLIWVAQFLFELFVKTYDLLGKSGGTVDTAIVKMIDQSASTFQTLFGAVHWYALIVIFSYAFYMQVARRGSALKIICLSMLVMGFVQQLYVAPPKLDPVAYSLSGGVEVTQPRTYVSKLYYGISTALDKVQKEITAGLLEESSNQVLVAYFEQAIWEPYWGMNADLKKEGGYNLTDKQMIALFGFRDNDKEYMVLGKKIEEVVGTKEQPKVKNIRTLGTKMKYILVMLIEVPFLGILLNGLSIFAFVLKIGILFLFIGFPYILVIAIFPFFWNVLWNTTRTIGYAMVLSSMIGASTTLLVIFNATLNSILLKLTGQDIVFSLFLRLIIYYLLWKFRSQIARIFQGRRLAPAGRMLRQLTSNTGTTVKKGLGMASKTALVGGLMAVGAGKIGAEKLLAKQRAHAYNRSVKGYMKRGDSFEVATQKTERGQEMRTLRRKEPMKQIRAVGNKSKALAYHLLSKGYRDNTAGSQHYGRKRQGALLSIQKDKIDTLDRKQRIKSLDRSIRHQQGIDNFKKNWKQPEQAVIEPTGPMFIDFRNKTFKTKLPVPKVNHNTRNYTLGKKL</sequence>
<accession>A0A1Q8EDN5</accession>
<dbReference type="RefSeq" id="WP_075099103.1">
    <property type="nucleotide sequence ID" value="NZ_MSJL01000017.1"/>
</dbReference>
<reference evidence="4" key="1">
    <citation type="submission" date="2016-12" db="EMBL/GenBank/DDBJ databases">
        <authorList>
            <person name="Gulvik C.A."/>
        </authorList>
    </citation>
    <scope>NUCLEOTIDE SEQUENCE [LARGE SCALE GENOMIC DNA]</scope>
    <source>
        <strain evidence="4">ATCC 51725</strain>
    </source>
</reference>
<organism evidence="2 4">
    <name type="scientific">Streptococcus acidominimus</name>
    <dbReference type="NCBI Taxonomy" id="1326"/>
    <lineage>
        <taxon>Bacteria</taxon>
        <taxon>Bacillati</taxon>
        <taxon>Bacillota</taxon>
        <taxon>Bacilli</taxon>
        <taxon>Lactobacillales</taxon>
        <taxon>Streptococcaceae</taxon>
        <taxon>Streptococcus</taxon>
    </lineage>
</organism>
<reference evidence="2" key="2">
    <citation type="submission" date="2016-12" db="EMBL/GenBank/DDBJ databases">
        <authorList>
            <person name="Song W.-J."/>
            <person name="Kurnit D.M."/>
        </authorList>
    </citation>
    <scope>NUCLEOTIDE SEQUENCE [LARGE SCALE GENOMIC DNA]</scope>
    <source>
        <strain evidence="2">ATCC 51725</strain>
    </source>
</reference>
<evidence type="ECO:0000256" key="1">
    <source>
        <dbReference type="SAM" id="Phobius"/>
    </source>
</evidence>
<feature type="transmembrane region" description="Helical" evidence="1">
    <location>
        <begin position="272"/>
        <end position="295"/>
    </location>
</feature>
<dbReference type="OrthoDB" id="2223929at2"/>
<feature type="transmembrane region" description="Helical" evidence="1">
    <location>
        <begin position="301"/>
        <end position="321"/>
    </location>
</feature>
<feature type="transmembrane region" description="Helical" evidence="1">
    <location>
        <begin position="333"/>
        <end position="355"/>
    </location>
</feature>
<evidence type="ECO:0000313" key="2">
    <source>
        <dbReference type="EMBL" id="OLF49911.1"/>
    </source>
</evidence>
<name>A0A1Q8EDN5_STRAI</name>
<dbReference type="Proteomes" id="UP000186437">
    <property type="component" value="Unassembled WGS sequence"/>
</dbReference>
<dbReference type="EMBL" id="MSJL01000017">
    <property type="protein sequence ID" value="OLF49911.1"/>
    <property type="molecule type" value="Genomic_DNA"/>
</dbReference>
<evidence type="ECO:0000313" key="4">
    <source>
        <dbReference type="Proteomes" id="UP000186437"/>
    </source>
</evidence>
<keyword evidence="1" id="KW-1133">Transmembrane helix</keyword>
<dbReference type="EMBL" id="UHEN01000001">
    <property type="protein sequence ID" value="SUN07716.1"/>
    <property type="molecule type" value="Genomic_DNA"/>
</dbReference>
<dbReference type="Proteomes" id="UP000255213">
    <property type="component" value="Unassembled WGS sequence"/>
</dbReference>
<protein>
    <submittedName>
        <fullName evidence="2">Uncharacterized protein</fullName>
    </submittedName>
</protein>
<feature type="transmembrane region" description="Helical" evidence="1">
    <location>
        <begin position="367"/>
        <end position="384"/>
    </location>
</feature>
<keyword evidence="1" id="KW-0472">Membrane</keyword>
<feature type="transmembrane region" description="Helical" evidence="1">
    <location>
        <begin position="121"/>
        <end position="141"/>
    </location>
</feature>
<feature type="transmembrane region" description="Helical" evidence="1">
    <location>
        <begin position="93"/>
        <end position="115"/>
    </location>
</feature>